<comment type="caution">
    <text evidence="2">The sequence shown here is derived from an EMBL/GenBank/DDBJ whole genome shotgun (WGS) entry which is preliminary data.</text>
</comment>
<feature type="domain" description="Transposase IS4-like" evidence="1">
    <location>
        <begin position="5"/>
        <end position="92"/>
    </location>
</feature>
<evidence type="ECO:0000313" key="3">
    <source>
        <dbReference type="Proteomes" id="UP001232445"/>
    </source>
</evidence>
<protein>
    <recommendedName>
        <fullName evidence="1">Transposase IS4-like domain-containing protein</fullName>
    </recommendedName>
</protein>
<dbReference type="EMBL" id="JAUSUQ010000002">
    <property type="protein sequence ID" value="MDQ0338036.1"/>
    <property type="molecule type" value="Genomic_DNA"/>
</dbReference>
<sequence>MKKNSKGKNEFWFGFKGPFAVGTQSQYIFQSILSSGNLNDGKAAIPLLKGVQKRFTPLSIQYVTMDAGYDYLPIYEQIHHMGAQSIIAYNKRNEPEPVGFDHHFAPTCVREYSYRYDSFDSKYQTLKFTRPKECKDCPLAHDSLCQKVYNGTLEEWFEVVTWAQLGYHSKLPQMNLGWGPPAQGCPSMVKF</sequence>
<gene>
    <name evidence="2" type="ORF">J2S00_000819</name>
</gene>
<keyword evidence="3" id="KW-1185">Reference proteome</keyword>
<accession>A0ABU0CNP8</accession>
<evidence type="ECO:0000259" key="1">
    <source>
        <dbReference type="Pfam" id="PF01609"/>
    </source>
</evidence>
<dbReference type="InterPro" id="IPR002559">
    <property type="entry name" value="Transposase_11"/>
</dbReference>
<dbReference type="SUPFAM" id="SSF102405">
    <property type="entry name" value="MCP/YpsA-like"/>
    <property type="match status" value="1"/>
</dbReference>
<dbReference type="Proteomes" id="UP001232445">
    <property type="component" value="Unassembled WGS sequence"/>
</dbReference>
<reference evidence="2 3" key="1">
    <citation type="submission" date="2023-07" db="EMBL/GenBank/DDBJ databases">
        <title>Genomic Encyclopedia of Type Strains, Phase IV (KMG-IV): sequencing the most valuable type-strain genomes for metagenomic binning, comparative biology and taxonomic classification.</title>
        <authorList>
            <person name="Goeker M."/>
        </authorList>
    </citation>
    <scope>NUCLEOTIDE SEQUENCE [LARGE SCALE GENOMIC DNA]</scope>
    <source>
        <strain evidence="2 3">DSM 17740</strain>
    </source>
</reference>
<name>A0ABU0CNP8_9BACI</name>
<evidence type="ECO:0000313" key="2">
    <source>
        <dbReference type="EMBL" id="MDQ0338036.1"/>
    </source>
</evidence>
<dbReference type="Pfam" id="PF01609">
    <property type="entry name" value="DDE_Tnp_1"/>
    <property type="match status" value="1"/>
</dbReference>
<proteinExistence type="predicted"/>
<organism evidence="2 3">
    <name type="scientific">Caldalkalibacillus uzonensis</name>
    <dbReference type="NCBI Taxonomy" id="353224"/>
    <lineage>
        <taxon>Bacteria</taxon>
        <taxon>Bacillati</taxon>
        <taxon>Bacillota</taxon>
        <taxon>Bacilli</taxon>
        <taxon>Bacillales</taxon>
        <taxon>Bacillaceae</taxon>
        <taxon>Caldalkalibacillus</taxon>
    </lineage>
</organism>